<comment type="similarity">
    <text evidence="1">Belongs to the protein-tyrosine phosphatase family.</text>
</comment>
<dbReference type="RefSeq" id="WP_189852181.1">
    <property type="nucleotide sequence ID" value="NZ_BMVV01000022.1"/>
</dbReference>
<comment type="caution">
    <text evidence="3">The sequence shown here is derived from an EMBL/GenBank/DDBJ whole genome shotgun (WGS) entry which is preliminary data.</text>
</comment>
<keyword evidence="2" id="KW-0732">Signal</keyword>
<feature type="chain" id="PRO_5046637790" evidence="2">
    <location>
        <begin position="30"/>
        <end position="357"/>
    </location>
</feature>
<keyword evidence="4" id="KW-1185">Reference proteome</keyword>
<dbReference type="PROSITE" id="PS00383">
    <property type="entry name" value="TYR_PHOSPHATASE_1"/>
    <property type="match status" value="1"/>
</dbReference>
<dbReference type="Pfam" id="PF13350">
    <property type="entry name" value="Y_phosphatase3"/>
    <property type="match status" value="1"/>
</dbReference>
<dbReference type="PANTHER" id="PTHR31126">
    <property type="entry name" value="TYROSINE-PROTEIN PHOSPHATASE"/>
    <property type="match status" value="1"/>
</dbReference>
<dbReference type="InterPro" id="IPR026893">
    <property type="entry name" value="Tyr/Ser_Pase_IphP-type"/>
</dbReference>
<dbReference type="EMBL" id="JBICZW010000022">
    <property type="protein sequence ID" value="MFG3192673.1"/>
    <property type="molecule type" value="Genomic_DNA"/>
</dbReference>
<dbReference type="Gene3D" id="3.90.190.10">
    <property type="entry name" value="Protein tyrosine phosphatase superfamily"/>
    <property type="match status" value="1"/>
</dbReference>
<dbReference type="SUPFAM" id="SSF52799">
    <property type="entry name" value="(Phosphotyrosine protein) phosphatases II"/>
    <property type="match status" value="1"/>
</dbReference>
<evidence type="ECO:0000313" key="3">
    <source>
        <dbReference type="EMBL" id="MFG3192673.1"/>
    </source>
</evidence>
<name>A0ABW7BYT1_9ACTN</name>
<sequence>MTPVTRVKCSSAALAAALLLGLAAPAASAHAPGRSPARDGHRIPFTAATVTDHADGTSTVAWTAPGARTVTVRSEGRTVARGGASGSVTVPTGAAADRHWFDLVPDRGTPLRLADRLIRLQGTVNFRDAGGYRTRDGQWVRMGEVYRSDALDRLTDADLAKLRRLGVRTVLDLRMESERAAAPDRVPAGATHVVADVLAGSGTFTAMPESPAEAEAMMVEGNRFMVGGATAKAAYATVLDEIADGDGVLFHCTAGKDRTGWAEAALLTALGVPEETVMADYLASGTYRAAADEAVLSHLPPDRAAVYKPLLDVRPQYLNASFDRVGEEFGSFRAYLRKGVDLDAHELRTLQRRLLVG</sequence>
<organism evidence="3 4">
    <name type="scientific">Streptomyces omiyaensis</name>
    <dbReference type="NCBI Taxonomy" id="68247"/>
    <lineage>
        <taxon>Bacteria</taxon>
        <taxon>Bacillati</taxon>
        <taxon>Actinomycetota</taxon>
        <taxon>Actinomycetes</taxon>
        <taxon>Kitasatosporales</taxon>
        <taxon>Streptomycetaceae</taxon>
        <taxon>Streptomyces</taxon>
    </lineage>
</organism>
<dbReference type="PANTHER" id="PTHR31126:SF1">
    <property type="entry name" value="TYROSINE SPECIFIC PROTEIN PHOSPHATASES DOMAIN-CONTAINING PROTEIN"/>
    <property type="match status" value="1"/>
</dbReference>
<evidence type="ECO:0000256" key="1">
    <source>
        <dbReference type="ARBA" id="ARBA00009580"/>
    </source>
</evidence>
<evidence type="ECO:0000256" key="2">
    <source>
        <dbReference type="SAM" id="SignalP"/>
    </source>
</evidence>
<protein>
    <submittedName>
        <fullName evidence="3">Tyrosine-protein phosphatase</fullName>
    </submittedName>
</protein>
<evidence type="ECO:0000313" key="4">
    <source>
        <dbReference type="Proteomes" id="UP001604282"/>
    </source>
</evidence>
<proteinExistence type="inferred from homology"/>
<gene>
    <name evidence="3" type="ORF">ACGFYS_27470</name>
</gene>
<dbReference type="InterPro" id="IPR029021">
    <property type="entry name" value="Prot-tyrosine_phosphatase-like"/>
</dbReference>
<reference evidence="3 4" key="1">
    <citation type="submission" date="2024-10" db="EMBL/GenBank/DDBJ databases">
        <title>The Natural Products Discovery Center: Release of the First 8490 Sequenced Strains for Exploring Actinobacteria Biosynthetic Diversity.</title>
        <authorList>
            <person name="Kalkreuter E."/>
            <person name="Kautsar S.A."/>
            <person name="Yang D."/>
            <person name="Bader C.D."/>
            <person name="Teijaro C.N."/>
            <person name="Fluegel L."/>
            <person name="Davis C.M."/>
            <person name="Simpson J.R."/>
            <person name="Lauterbach L."/>
            <person name="Steele A.D."/>
            <person name="Gui C."/>
            <person name="Meng S."/>
            <person name="Li G."/>
            <person name="Viehrig K."/>
            <person name="Ye F."/>
            <person name="Su P."/>
            <person name="Kiefer A.F."/>
            <person name="Nichols A."/>
            <person name="Cepeda A.J."/>
            <person name="Yan W."/>
            <person name="Fan B."/>
            <person name="Jiang Y."/>
            <person name="Adhikari A."/>
            <person name="Zheng C.-J."/>
            <person name="Schuster L."/>
            <person name="Cowan T.M."/>
            <person name="Smanski M.J."/>
            <person name="Chevrette M.G."/>
            <person name="De Carvalho L.P.S."/>
            <person name="Shen B."/>
        </authorList>
    </citation>
    <scope>NUCLEOTIDE SEQUENCE [LARGE SCALE GENOMIC DNA]</scope>
    <source>
        <strain evidence="3 4">NPDC048229</strain>
    </source>
</reference>
<accession>A0ABW7BYT1</accession>
<feature type="signal peptide" evidence="2">
    <location>
        <begin position="1"/>
        <end position="29"/>
    </location>
</feature>
<dbReference type="InterPro" id="IPR016130">
    <property type="entry name" value="Tyr_Pase_AS"/>
</dbReference>
<dbReference type="Proteomes" id="UP001604282">
    <property type="component" value="Unassembled WGS sequence"/>
</dbReference>